<dbReference type="EMBL" id="UINC01023765">
    <property type="protein sequence ID" value="SVA96089.1"/>
    <property type="molecule type" value="Genomic_DNA"/>
</dbReference>
<comment type="cofactor">
    <cofactor evidence="1">
        <name>[4Fe-4S] cluster</name>
        <dbReference type="ChEBI" id="CHEBI:49883"/>
    </cofactor>
</comment>
<reference evidence="7" key="1">
    <citation type="submission" date="2018-05" db="EMBL/GenBank/DDBJ databases">
        <authorList>
            <person name="Lanie J.A."/>
            <person name="Ng W.-L."/>
            <person name="Kazmierczak K.M."/>
            <person name="Andrzejewski T.M."/>
            <person name="Davidsen T.M."/>
            <person name="Wayne K.J."/>
            <person name="Tettelin H."/>
            <person name="Glass J.I."/>
            <person name="Rusch D."/>
            <person name="Podicherti R."/>
            <person name="Tsui H.-C.T."/>
            <person name="Winkler M.E."/>
        </authorList>
    </citation>
    <scope>NUCLEOTIDE SEQUENCE</scope>
</reference>
<gene>
    <name evidence="7" type="ORF">METZ01_LOCUS148943</name>
</gene>
<proteinExistence type="predicted"/>
<evidence type="ECO:0000256" key="5">
    <source>
        <dbReference type="ARBA" id="ARBA00023014"/>
    </source>
</evidence>
<dbReference type="SMART" id="SM00729">
    <property type="entry name" value="Elp3"/>
    <property type="match status" value="1"/>
</dbReference>
<evidence type="ECO:0000256" key="2">
    <source>
        <dbReference type="ARBA" id="ARBA00022691"/>
    </source>
</evidence>
<dbReference type="Pfam" id="PF04055">
    <property type="entry name" value="Radical_SAM"/>
    <property type="match status" value="1"/>
</dbReference>
<keyword evidence="2" id="KW-0949">S-adenosyl-L-methionine</keyword>
<name>A0A382A3Z4_9ZZZZ</name>
<dbReference type="InterPro" id="IPR058240">
    <property type="entry name" value="rSAM_sf"/>
</dbReference>
<dbReference type="SFLD" id="SFLDG01082">
    <property type="entry name" value="B12-binding_domain_containing"/>
    <property type="match status" value="1"/>
</dbReference>
<organism evidence="7">
    <name type="scientific">marine metagenome</name>
    <dbReference type="NCBI Taxonomy" id="408172"/>
    <lineage>
        <taxon>unclassified sequences</taxon>
        <taxon>metagenomes</taxon>
        <taxon>ecological metagenomes</taxon>
    </lineage>
</organism>
<evidence type="ECO:0000256" key="3">
    <source>
        <dbReference type="ARBA" id="ARBA00022723"/>
    </source>
</evidence>
<keyword evidence="5" id="KW-0411">Iron-sulfur</keyword>
<dbReference type="GO" id="GO:0046872">
    <property type="term" value="F:metal ion binding"/>
    <property type="evidence" value="ECO:0007669"/>
    <property type="project" value="UniProtKB-KW"/>
</dbReference>
<evidence type="ECO:0000256" key="1">
    <source>
        <dbReference type="ARBA" id="ARBA00001966"/>
    </source>
</evidence>
<dbReference type="SFLD" id="SFLDS00029">
    <property type="entry name" value="Radical_SAM"/>
    <property type="match status" value="1"/>
</dbReference>
<feature type="domain" description="Elp3/MiaA/NifB-like radical SAM core" evidence="6">
    <location>
        <begin position="314"/>
        <end position="525"/>
    </location>
</feature>
<dbReference type="InterPro" id="IPR023404">
    <property type="entry name" value="rSAM_horseshoe"/>
</dbReference>
<evidence type="ECO:0000313" key="7">
    <source>
        <dbReference type="EMBL" id="SVA96089.1"/>
    </source>
</evidence>
<dbReference type="InterPro" id="IPR007197">
    <property type="entry name" value="rSAM"/>
</dbReference>
<dbReference type="Gene3D" id="3.80.30.20">
    <property type="entry name" value="tm_1862 like domain"/>
    <property type="match status" value="1"/>
</dbReference>
<sequence length="599" mass="69569">MKTALVFPPQWYPSQPYLALPTLKAYLETKGHEVDQFDFNVESYDLFLSRNYLEHCVDKIQSRLIKPVKSYEDREAEPVHRQILEDTSYLETILSEINDAKQVLRDEERFFQFDEYKNAYTTLKVAMQLISYAHYPSKIDLDSFFMKGNPEENLQGILEATQDSIKNPFLELYKNNLLKKLDLDRYGLVGIAIIHAGQVIPGLTLARILRTHYPHLHITIGGSVFARHQDILQDKKALFEEMFHSIVLFEGEHPLDQLLKQLKDKQPLDTVPNLIYIKNGEVVRNASSKALPYDQLACPNFDDLPLNKYLMPYPVLPYMASRGCYWGKCTFCTHSFIYDSHYRKENEERVAEELDYLGKKYKTKFFTFSDEAISPNAFDRMSKAILSQGVEMRALGMLKFESDSVETVELFENMYRAGFLMLFFGLESANDRILSIIEKGCDQATEKRVLGNSSLAGIWNHLYLFFGFPTEEKHEAQETIDFTVQHGELGDGTIHSIGQSIFSLEKDSAIYHNPTKFQIDKILHDPDRDMAIIFDYEIEKGMSKDEVLDVYESFEKVIESNFPSRNIWNYLSREHFLLYLDRYGREEILNMAHPLTQST</sequence>
<dbReference type="GO" id="GO:0051536">
    <property type="term" value="F:iron-sulfur cluster binding"/>
    <property type="evidence" value="ECO:0007669"/>
    <property type="project" value="UniProtKB-KW"/>
</dbReference>
<evidence type="ECO:0000256" key="4">
    <source>
        <dbReference type="ARBA" id="ARBA00023004"/>
    </source>
</evidence>
<dbReference type="InterPro" id="IPR051198">
    <property type="entry name" value="BchE-like"/>
</dbReference>
<keyword evidence="4" id="KW-0408">Iron</keyword>
<accession>A0A382A3Z4</accession>
<dbReference type="InterPro" id="IPR006638">
    <property type="entry name" value="Elp3/MiaA/NifB-like_rSAM"/>
</dbReference>
<protein>
    <recommendedName>
        <fullName evidence="6">Elp3/MiaA/NifB-like radical SAM core domain-containing protein</fullName>
    </recommendedName>
</protein>
<evidence type="ECO:0000259" key="6">
    <source>
        <dbReference type="SMART" id="SM00729"/>
    </source>
</evidence>
<dbReference type="PANTHER" id="PTHR43409">
    <property type="entry name" value="ANAEROBIC MAGNESIUM-PROTOPORPHYRIN IX MONOMETHYL ESTER CYCLASE-RELATED"/>
    <property type="match status" value="1"/>
</dbReference>
<dbReference type="GO" id="GO:0005829">
    <property type="term" value="C:cytosol"/>
    <property type="evidence" value="ECO:0007669"/>
    <property type="project" value="TreeGrafter"/>
</dbReference>
<dbReference type="PANTHER" id="PTHR43409:SF7">
    <property type="entry name" value="BLL1977 PROTEIN"/>
    <property type="match status" value="1"/>
</dbReference>
<dbReference type="AlphaFoldDB" id="A0A382A3Z4"/>
<dbReference type="SUPFAM" id="SSF102114">
    <property type="entry name" value="Radical SAM enzymes"/>
    <property type="match status" value="1"/>
</dbReference>
<dbReference type="GO" id="GO:0003824">
    <property type="term" value="F:catalytic activity"/>
    <property type="evidence" value="ECO:0007669"/>
    <property type="project" value="InterPro"/>
</dbReference>
<keyword evidence="3" id="KW-0479">Metal-binding</keyword>